<dbReference type="STRING" id="569365.A0A0D2CV94"/>
<dbReference type="PANTHER" id="PTHR41517:SF1">
    <property type="entry name" value="CUPIN"/>
    <property type="match status" value="1"/>
</dbReference>
<dbReference type="OrthoDB" id="2205143at2759"/>
<dbReference type="PANTHER" id="PTHR41517">
    <property type="entry name" value="1,2-DIOXYGENASE PROTEIN-RELATED"/>
    <property type="match status" value="1"/>
</dbReference>
<evidence type="ECO:0000313" key="5">
    <source>
        <dbReference type="Proteomes" id="UP000054466"/>
    </source>
</evidence>
<dbReference type="Pfam" id="PF07883">
    <property type="entry name" value="Cupin_2"/>
    <property type="match status" value="1"/>
</dbReference>
<keyword evidence="5" id="KW-1185">Reference proteome</keyword>
<dbReference type="Proteomes" id="UP000054466">
    <property type="component" value="Unassembled WGS sequence"/>
</dbReference>
<feature type="domain" description="Cupin type-2" evidence="3">
    <location>
        <begin position="92"/>
        <end position="159"/>
    </location>
</feature>
<dbReference type="InterPro" id="IPR011051">
    <property type="entry name" value="RmlC_Cupin_sf"/>
</dbReference>
<organism evidence="4 5">
    <name type="scientific">Cladophialophora immunda</name>
    <dbReference type="NCBI Taxonomy" id="569365"/>
    <lineage>
        <taxon>Eukaryota</taxon>
        <taxon>Fungi</taxon>
        <taxon>Dikarya</taxon>
        <taxon>Ascomycota</taxon>
        <taxon>Pezizomycotina</taxon>
        <taxon>Eurotiomycetes</taxon>
        <taxon>Chaetothyriomycetidae</taxon>
        <taxon>Chaetothyriales</taxon>
        <taxon>Herpotrichiellaceae</taxon>
        <taxon>Cladophialophora</taxon>
    </lineage>
</organism>
<dbReference type="HOGENOM" id="CLU_060572_1_0_1"/>
<keyword evidence="2" id="KW-0560">Oxidoreductase</keyword>
<evidence type="ECO:0000259" key="3">
    <source>
        <dbReference type="Pfam" id="PF07883"/>
    </source>
</evidence>
<keyword evidence="1" id="KW-0223">Dioxygenase</keyword>
<proteinExistence type="predicted"/>
<name>A0A0D2CV94_9EURO</name>
<accession>A0A0D2CV94</accession>
<dbReference type="GeneID" id="27340939"/>
<dbReference type="Gene3D" id="2.60.120.10">
    <property type="entry name" value="Jelly Rolls"/>
    <property type="match status" value="1"/>
</dbReference>
<protein>
    <recommendedName>
        <fullName evidence="3">Cupin type-2 domain-containing protein</fullName>
    </recommendedName>
</protein>
<dbReference type="SUPFAM" id="SSF51182">
    <property type="entry name" value="RmlC-like cupins"/>
    <property type="match status" value="1"/>
</dbReference>
<dbReference type="CDD" id="cd06992">
    <property type="entry name" value="cupin_GDO-like_C"/>
    <property type="match status" value="1"/>
</dbReference>
<evidence type="ECO:0000256" key="1">
    <source>
        <dbReference type="ARBA" id="ARBA00022964"/>
    </source>
</evidence>
<dbReference type="VEuPathDB" id="FungiDB:PV07_01745"/>
<dbReference type="InterPro" id="IPR047183">
    <property type="entry name" value="GDO-like"/>
</dbReference>
<dbReference type="InterPro" id="IPR014710">
    <property type="entry name" value="RmlC-like_jellyroll"/>
</dbReference>
<reference evidence="4 5" key="1">
    <citation type="submission" date="2015-01" db="EMBL/GenBank/DDBJ databases">
        <title>The Genome Sequence of Cladophialophora immunda CBS83496.</title>
        <authorList>
            <consortium name="The Broad Institute Genomics Platform"/>
            <person name="Cuomo C."/>
            <person name="de Hoog S."/>
            <person name="Gorbushina A."/>
            <person name="Stielow B."/>
            <person name="Teixiera M."/>
            <person name="Abouelleil A."/>
            <person name="Chapman S.B."/>
            <person name="Priest M."/>
            <person name="Young S.K."/>
            <person name="Wortman J."/>
            <person name="Nusbaum C."/>
            <person name="Birren B."/>
        </authorList>
    </citation>
    <scope>NUCLEOTIDE SEQUENCE [LARGE SCALE GENOMIC DNA]</scope>
    <source>
        <strain evidence="4 5">CBS 83496</strain>
    </source>
</reference>
<dbReference type="AlphaFoldDB" id="A0A0D2CV94"/>
<gene>
    <name evidence="4" type="ORF">PV07_01745</name>
</gene>
<dbReference type="InterPro" id="IPR013096">
    <property type="entry name" value="Cupin_2"/>
</dbReference>
<sequence length="320" mass="35479">MGSIATDAVQRDFLKRLPAKNVGPLWTVMDALVSQIPAPKATPAIWRYDELHPDLITASQIIPEEQAERRVLMLNNPSMKAPYTTDTLYAGLQIINPGETAPAHKHVAFALRYIIEGSRGFTSVDGKKISMEKGDVILTPSWTFHDHGHEGQGPMIWLDGLDLPLFQGIPVNFAQAYHEKRFPREPVESSPNLHFPWAPVKELLSSSRPHSVHHYLTPDGDPISNTLSAQAERVAAGTTSPAIRETCSFVYHIPQGTGSTRIVSGNGTETILKWKENDTFAVPAWSSVSHTASDQGDVYLFAFSDRGVLERLGFYRKQEE</sequence>
<dbReference type="RefSeq" id="XP_016255234.1">
    <property type="nucleotide sequence ID" value="XM_016388306.1"/>
</dbReference>
<dbReference type="GO" id="GO:0051213">
    <property type="term" value="F:dioxygenase activity"/>
    <property type="evidence" value="ECO:0007669"/>
    <property type="project" value="UniProtKB-KW"/>
</dbReference>
<evidence type="ECO:0000256" key="2">
    <source>
        <dbReference type="ARBA" id="ARBA00023002"/>
    </source>
</evidence>
<dbReference type="CDD" id="cd02216">
    <property type="entry name" value="cupin_GDO-like_N"/>
    <property type="match status" value="1"/>
</dbReference>
<evidence type="ECO:0000313" key="4">
    <source>
        <dbReference type="EMBL" id="KIW35018.1"/>
    </source>
</evidence>
<dbReference type="EMBL" id="KN847040">
    <property type="protein sequence ID" value="KIW35018.1"/>
    <property type="molecule type" value="Genomic_DNA"/>
</dbReference>